<feature type="domain" description="Calcineurin-like phosphoesterase" evidence="5">
    <location>
        <begin position="3"/>
        <end position="192"/>
    </location>
</feature>
<dbReference type="PANTHER" id="PTHR42988">
    <property type="entry name" value="PHOSPHOHYDROLASE"/>
    <property type="match status" value="1"/>
</dbReference>
<proteinExistence type="inferred from homology"/>
<sequence length="261" mass="27946">MTKLLVMSDLHVTPEGARIIGLDPLERLRATLDHAMSRHGDADLLVLCGDLAHRGDAESYARLAALLDPLPLPVVTMLGNHDRRGPFRAAFPGAPDAGGFVQSRRDAGDWRLIFLDSLDEGSAAGRLCDERLAWLDGALADPDGRRPLVFVHHPPADCGLPGMDAIRLAEGEALLDRLAPLGGHLVCGHVHRTASGSARGVPWAMLKSPCHQAPLDFETADSSLSIDEPPGYGVILLRPGRVVIHHEDVLAKGWTGPVGRD</sequence>
<dbReference type="EMBL" id="FQYO01000005">
    <property type="protein sequence ID" value="SHJ12700.1"/>
    <property type="molecule type" value="Genomic_DNA"/>
</dbReference>
<organism evidence="6 7">
    <name type="scientific">Wenxinia saemankumensis</name>
    <dbReference type="NCBI Taxonomy" id="1447782"/>
    <lineage>
        <taxon>Bacteria</taxon>
        <taxon>Pseudomonadati</taxon>
        <taxon>Pseudomonadota</taxon>
        <taxon>Alphaproteobacteria</taxon>
        <taxon>Rhodobacterales</taxon>
        <taxon>Roseobacteraceae</taxon>
        <taxon>Wenxinia</taxon>
    </lineage>
</organism>
<dbReference type="InterPro" id="IPR026575">
    <property type="entry name" value="GpdQ/CpdA-like"/>
</dbReference>
<dbReference type="RefSeq" id="WP_073332280.1">
    <property type="nucleotide sequence ID" value="NZ_FQYO01000005.1"/>
</dbReference>
<dbReference type="InterPro" id="IPR004843">
    <property type="entry name" value="Calcineurin-like_PHP"/>
</dbReference>
<evidence type="ECO:0000313" key="7">
    <source>
        <dbReference type="Proteomes" id="UP000184292"/>
    </source>
</evidence>
<dbReference type="OrthoDB" id="651281at2"/>
<dbReference type="STRING" id="1447782.SAMN05444417_2888"/>
<dbReference type="GO" id="GO:0004112">
    <property type="term" value="F:cyclic-nucleotide phosphodiesterase activity"/>
    <property type="evidence" value="ECO:0007669"/>
    <property type="project" value="InterPro"/>
</dbReference>
<dbReference type="GO" id="GO:0046872">
    <property type="term" value="F:metal ion binding"/>
    <property type="evidence" value="ECO:0007669"/>
    <property type="project" value="UniProtKB-KW"/>
</dbReference>
<gene>
    <name evidence="6" type="ORF">SAMN05444417_2888</name>
</gene>
<dbReference type="Pfam" id="PF00149">
    <property type="entry name" value="Metallophos"/>
    <property type="match status" value="1"/>
</dbReference>
<dbReference type="PANTHER" id="PTHR42988:SF2">
    <property type="entry name" value="CYCLIC NUCLEOTIDE PHOSPHODIESTERASE CBUA0032-RELATED"/>
    <property type="match status" value="1"/>
</dbReference>
<evidence type="ECO:0000256" key="3">
    <source>
        <dbReference type="ARBA" id="ARBA00023004"/>
    </source>
</evidence>
<dbReference type="Gene3D" id="3.60.21.10">
    <property type="match status" value="1"/>
</dbReference>
<accession>A0A1M6GRY1</accession>
<keyword evidence="2" id="KW-0378">Hydrolase</keyword>
<dbReference type="CDD" id="cd07402">
    <property type="entry name" value="MPP_GpdQ"/>
    <property type="match status" value="1"/>
</dbReference>
<evidence type="ECO:0000259" key="5">
    <source>
        <dbReference type="Pfam" id="PF00149"/>
    </source>
</evidence>
<dbReference type="InterPro" id="IPR029052">
    <property type="entry name" value="Metallo-depent_PP-like"/>
</dbReference>
<evidence type="ECO:0000256" key="1">
    <source>
        <dbReference type="ARBA" id="ARBA00022723"/>
    </source>
</evidence>
<dbReference type="InterPro" id="IPR050884">
    <property type="entry name" value="CNP_phosphodiesterase-III"/>
</dbReference>
<keyword evidence="1" id="KW-0479">Metal-binding</keyword>
<evidence type="ECO:0000313" key="6">
    <source>
        <dbReference type="EMBL" id="SHJ12700.1"/>
    </source>
</evidence>
<dbReference type="Proteomes" id="UP000184292">
    <property type="component" value="Unassembled WGS sequence"/>
</dbReference>
<keyword evidence="3" id="KW-0408">Iron</keyword>
<reference evidence="6 7" key="1">
    <citation type="submission" date="2016-11" db="EMBL/GenBank/DDBJ databases">
        <authorList>
            <person name="Jaros S."/>
            <person name="Januszkiewicz K."/>
            <person name="Wedrychowicz H."/>
        </authorList>
    </citation>
    <scope>NUCLEOTIDE SEQUENCE [LARGE SCALE GENOMIC DNA]</scope>
    <source>
        <strain evidence="6 7">DSM 100565</strain>
    </source>
</reference>
<comment type="similarity">
    <text evidence="4">Belongs to the cyclic nucleotide phosphodiesterase class-III family.</text>
</comment>
<dbReference type="SUPFAM" id="SSF56300">
    <property type="entry name" value="Metallo-dependent phosphatases"/>
    <property type="match status" value="1"/>
</dbReference>
<keyword evidence="7" id="KW-1185">Reference proteome</keyword>
<protein>
    <submittedName>
        <fullName evidence="6">3',5'-cyclic AMP phosphodiesterase CpdA</fullName>
    </submittedName>
</protein>
<name>A0A1M6GRY1_9RHOB</name>
<dbReference type="AlphaFoldDB" id="A0A1M6GRY1"/>
<evidence type="ECO:0000256" key="4">
    <source>
        <dbReference type="ARBA" id="ARBA00025742"/>
    </source>
</evidence>
<evidence type="ECO:0000256" key="2">
    <source>
        <dbReference type="ARBA" id="ARBA00022801"/>
    </source>
</evidence>